<dbReference type="KEGG" id="dmm:dnm_098110"/>
<dbReference type="RefSeq" id="WP_207680531.1">
    <property type="nucleotide sequence ID" value="NZ_CP061800.1"/>
</dbReference>
<feature type="transmembrane region" description="Helical" evidence="1">
    <location>
        <begin position="34"/>
        <end position="51"/>
    </location>
</feature>
<accession>A0A975BY68</accession>
<name>A0A975BY68_9BACT</name>
<dbReference type="AlphaFoldDB" id="A0A975BY68"/>
<dbReference type="EMBL" id="CP061800">
    <property type="protein sequence ID" value="QTA93707.1"/>
    <property type="molecule type" value="Genomic_DNA"/>
</dbReference>
<feature type="signal peptide" evidence="2">
    <location>
        <begin position="1"/>
        <end position="24"/>
    </location>
</feature>
<organism evidence="3 4">
    <name type="scientific">Desulfonema magnum</name>
    <dbReference type="NCBI Taxonomy" id="45655"/>
    <lineage>
        <taxon>Bacteria</taxon>
        <taxon>Pseudomonadati</taxon>
        <taxon>Thermodesulfobacteriota</taxon>
        <taxon>Desulfobacteria</taxon>
        <taxon>Desulfobacterales</taxon>
        <taxon>Desulfococcaceae</taxon>
        <taxon>Desulfonema</taxon>
    </lineage>
</organism>
<reference evidence="3" key="1">
    <citation type="journal article" date="2021" name="Microb. Physiol.">
        <title>Proteogenomic Insights into the Physiology of Marine, Sulfate-Reducing, Filamentous Desulfonema limicola and Desulfonema magnum.</title>
        <authorList>
            <person name="Schnaars V."/>
            <person name="Wohlbrand L."/>
            <person name="Scheve S."/>
            <person name="Hinrichs C."/>
            <person name="Reinhardt R."/>
            <person name="Rabus R."/>
        </authorList>
    </citation>
    <scope>NUCLEOTIDE SEQUENCE</scope>
    <source>
        <strain evidence="3">4be13</strain>
    </source>
</reference>
<keyword evidence="1" id="KW-0472">Membrane</keyword>
<keyword evidence="2" id="KW-0732">Signal</keyword>
<evidence type="ECO:0000313" key="4">
    <source>
        <dbReference type="Proteomes" id="UP000663722"/>
    </source>
</evidence>
<evidence type="ECO:0008006" key="5">
    <source>
        <dbReference type="Google" id="ProtNLM"/>
    </source>
</evidence>
<protein>
    <recommendedName>
        <fullName evidence="5">YXWGXW repeat-containing protein</fullName>
    </recommendedName>
</protein>
<evidence type="ECO:0000256" key="1">
    <source>
        <dbReference type="SAM" id="Phobius"/>
    </source>
</evidence>
<sequence>MKKMFIAMIAIAVCVCLLTPPAWAGSKQRHRWEGVAIGIGAAILGSAIINNSQRDRSNATIPVRKDKVYRDHYAPSPVYDCPKRPRHPHRRGHWEIRKVWVPPTYKKVWNPGHYNRRGKWVRGKWIKIENEPGYWVEDRVWTGSRR</sequence>
<keyword evidence="1" id="KW-1133">Transmembrane helix</keyword>
<evidence type="ECO:0000313" key="3">
    <source>
        <dbReference type="EMBL" id="QTA93707.1"/>
    </source>
</evidence>
<keyword evidence="4" id="KW-1185">Reference proteome</keyword>
<keyword evidence="1" id="KW-0812">Transmembrane</keyword>
<feature type="chain" id="PRO_5037547820" description="YXWGXW repeat-containing protein" evidence="2">
    <location>
        <begin position="25"/>
        <end position="146"/>
    </location>
</feature>
<evidence type="ECO:0000256" key="2">
    <source>
        <dbReference type="SAM" id="SignalP"/>
    </source>
</evidence>
<gene>
    <name evidence="3" type="ORF">dnm_098110</name>
</gene>
<proteinExistence type="predicted"/>
<dbReference type="Proteomes" id="UP000663722">
    <property type="component" value="Chromosome"/>
</dbReference>